<protein>
    <submittedName>
        <fullName evidence="2">Uncharacterized protein</fullName>
    </submittedName>
</protein>
<sequence>MSLNIVQGVAMPAKASALVKQGRKGGLKASPKAVVCRASAQPIGERESKAMLASATLAGAMLVMQVPACHAFAYPELFNGLTDIVEEVEEAPVVAPKALSTGLQPPPVPPSAPPPKAGDSEGTSAVAGAAVVAALAALAAYSQSSKGGEAAVKEAPAEPEAYDPEAAAARASEASTWIAKWRTEQDIKTRVAEASAWIAKWRAVAAQREREARVAERAQWIANWRAAQGGKKAGSGSSGEAPQSWMKQMVKNVKSAFAS</sequence>
<reference evidence="2" key="1">
    <citation type="submission" date="2021-01" db="EMBL/GenBank/DDBJ databases">
        <authorList>
            <person name="Corre E."/>
            <person name="Pelletier E."/>
            <person name="Niang G."/>
            <person name="Scheremetjew M."/>
            <person name="Finn R."/>
            <person name="Kale V."/>
            <person name="Holt S."/>
            <person name="Cochrane G."/>
            <person name="Meng A."/>
            <person name="Brown T."/>
            <person name="Cohen L."/>
        </authorList>
    </citation>
    <scope>NUCLEOTIDE SEQUENCE</scope>
    <source>
        <strain evidence="2">CCMP722</strain>
    </source>
</reference>
<evidence type="ECO:0000256" key="1">
    <source>
        <dbReference type="SAM" id="MobiDB-lite"/>
    </source>
</evidence>
<name>A0A7S0MYK9_9CHLO</name>
<proteinExistence type="predicted"/>
<evidence type="ECO:0000313" key="2">
    <source>
        <dbReference type="EMBL" id="CAD8651909.1"/>
    </source>
</evidence>
<organism evidence="2">
    <name type="scientific">Pyramimonas obovata</name>
    <dbReference type="NCBI Taxonomy" id="1411642"/>
    <lineage>
        <taxon>Eukaryota</taxon>
        <taxon>Viridiplantae</taxon>
        <taxon>Chlorophyta</taxon>
        <taxon>Pyramimonadophyceae</taxon>
        <taxon>Pyramimonadales</taxon>
        <taxon>Pyramimonadaceae</taxon>
        <taxon>Pyramimonas</taxon>
        <taxon>Pyramimonas incertae sedis</taxon>
    </lineage>
</organism>
<dbReference type="AlphaFoldDB" id="A0A7S0MYK9"/>
<feature type="region of interest" description="Disordered" evidence="1">
    <location>
        <begin position="148"/>
        <end position="168"/>
    </location>
</feature>
<accession>A0A7S0MYK9</accession>
<feature type="region of interest" description="Disordered" evidence="1">
    <location>
        <begin position="226"/>
        <end position="247"/>
    </location>
</feature>
<dbReference type="EMBL" id="HBFA01004398">
    <property type="protein sequence ID" value="CAD8651909.1"/>
    <property type="molecule type" value="Transcribed_RNA"/>
</dbReference>
<gene>
    <name evidence="2" type="ORF">POBO1169_LOCUS2220</name>
</gene>
<feature type="region of interest" description="Disordered" evidence="1">
    <location>
        <begin position="99"/>
        <end position="123"/>
    </location>
</feature>
<feature type="compositionally biased region" description="Pro residues" evidence="1">
    <location>
        <begin position="104"/>
        <end position="116"/>
    </location>
</feature>